<dbReference type="Proteomes" id="UP000249341">
    <property type="component" value="Unassembled WGS sequence"/>
</dbReference>
<name>A0A327ZLA0_9ACTN</name>
<dbReference type="InterPro" id="IPR027994">
    <property type="entry name" value="WxL_dom"/>
</dbReference>
<comment type="caution">
    <text evidence="4">The sequence shown here is derived from an EMBL/GenBank/DDBJ whole genome shotgun (WGS) entry which is preliminary data.</text>
</comment>
<feature type="domain" description="WxL" evidence="2">
    <location>
        <begin position="381"/>
        <end position="515"/>
    </location>
</feature>
<feature type="domain" description="Bacterial Ig-like" evidence="3">
    <location>
        <begin position="266"/>
        <end position="347"/>
    </location>
</feature>
<feature type="signal peptide" evidence="1">
    <location>
        <begin position="1"/>
        <end position="27"/>
    </location>
</feature>
<keyword evidence="5" id="KW-1185">Reference proteome</keyword>
<dbReference type="Gene3D" id="2.60.40.10">
    <property type="entry name" value="Immunoglobulins"/>
    <property type="match status" value="2"/>
</dbReference>
<gene>
    <name evidence="4" type="ORF">B0I29_101519</name>
</gene>
<protein>
    <submittedName>
        <fullName evidence="4">Putative surface cell wall-binding protein</fullName>
    </submittedName>
</protein>
<accession>A0A327ZLA0</accession>
<dbReference type="GO" id="GO:0005975">
    <property type="term" value="P:carbohydrate metabolic process"/>
    <property type="evidence" value="ECO:0007669"/>
    <property type="project" value="UniProtKB-ARBA"/>
</dbReference>
<evidence type="ECO:0000256" key="1">
    <source>
        <dbReference type="SAM" id="SignalP"/>
    </source>
</evidence>
<dbReference type="InterPro" id="IPR013783">
    <property type="entry name" value="Ig-like_fold"/>
</dbReference>
<organism evidence="4 5">
    <name type="scientific">Actinoplanes lutulentus</name>
    <dbReference type="NCBI Taxonomy" id="1287878"/>
    <lineage>
        <taxon>Bacteria</taxon>
        <taxon>Bacillati</taxon>
        <taxon>Actinomycetota</taxon>
        <taxon>Actinomycetes</taxon>
        <taxon>Micromonosporales</taxon>
        <taxon>Micromonosporaceae</taxon>
        <taxon>Actinoplanes</taxon>
    </lineage>
</organism>
<evidence type="ECO:0000259" key="2">
    <source>
        <dbReference type="Pfam" id="PF13731"/>
    </source>
</evidence>
<dbReference type="RefSeq" id="WP_220091263.1">
    <property type="nucleotide sequence ID" value="NZ_JACHWI010000001.1"/>
</dbReference>
<evidence type="ECO:0000259" key="3">
    <source>
        <dbReference type="Pfam" id="PF16640"/>
    </source>
</evidence>
<dbReference type="Pfam" id="PF16640">
    <property type="entry name" value="Big_3_5"/>
    <property type="match status" value="2"/>
</dbReference>
<feature type="chain" id="PRO_5016468230" evidence="1">
    <location>
        <begin position="28"/>
        <end position="519"/>
    </location>
</feature>
<dbReference type="EMBL" id="QLMJ01000001">
    <property type="protein sequence ID" value="RAK43389.1"/>
    <property type="molecule type" value="Genomic_DNA"/>
</dbReference>
<proteinExistence type="predicted"/>
<evidence type="ECO:0000313" key="4">
    <source>
        <dbReference type="EMBL" id="RAK43389.1"/>
    </source>
</evidence>
<feature type="domain" description="Bacterial Ig-like" evidence="3">
    <location>
        <begin position="164"/>
        <end position="247"/>
    </location>
</feature>
<dbReference type="Pfam" id="PF13731">
    <property type="entry name" value="WxL"/>
    <property type="match status" value="1"/>
</dbReference>
<reference evidence="4 5" key="1">
    <citation type="submission" date="2018-06" db="EMBL/GenBank/DDBJ databases">
        <title>Genomic Encyclopedia of Type Strains, Phase III (KMG-III): the genomes of soil and plant-associated and newly described type strains.</title>
        <authorList>
            <person name="Whitman W."/>
        </authorList>
    </citation>
    <scope>NUCLEOTIDE SEQUENCE [LARGE SCALE GENOMIC DNA]</scope>
    <source>
        <strain evidence="4 5">CGMCC 4.7090</strain>
    </source>
</reference>
<evidence type="ECO:0000313" key="5">
    <source>
        <dbReference type="Proteomes" id="UP000249341"/>
    </source>
</evidence>
<keyword evidence="1" id="KW-0732">Signal</keyword>
<dbReference type="AlphaFoldDB" id="A0A327ZLA0"/>
<sequence length="519" mass="51082">MKIKTYAAGAALAATAAVVICSPAAQAAVPDGTWTADSATGSDLVAPKVVTSAGCAAESNAYLAKLYGPNGFQDGFIITPTQDPNFSTTAGFPVQLGLSFVDAAAEIGTTLVAGKYDLVVSCVDNFSLEVFSTFSGSFWFTSPTAWQTADPNQSESSTTSLTVSPSGTVTAGTPVTLKATVAPATATGTVQFKDGAANLGDAVAVNGGVAELTTAALAAGDHPITAVFSSTKAGVSGSTSTAATVKVEAAEAQTTTTALVVNPQGSAEQYKDVTLTATVSPSTAAGKIQFTDGGKNIGAPVTVAGGSATFTTSSLDAGDHSLTARFVPASAAQYAGSESANVSLTVTPFKGASGSQTISTTVESGALTISVENNNPVVLPTPQLATDASKLTTGGTLNALTVTDLRAGNFGWNVSGQVSDFSDGSSHGINAANLGWSPKVLDKSPSQSVTAGAKVDPADAIAPGASAPSGRGLASSRTLATAGAGAGVGTAHVNADVSLQVPTTTVAGTYTATLTITAI</sequence>
<dbReference type="InterPro" id="IPR032109">
    <property type="entry name" value="Big_3_5"/>
</dbReference>